<keyword evidence="3" id="KW-1185">Reference proteome</keyword>
<dbReference type="PANTHER" id="PTHR31299">
    <property type="entry name" value="ESTERASE, PUTATIVE (AFU_ORTHOLOGUE AFUA_1G05850)-RELATED"/>
    <property type="match status" value="1"/>
</dbReference>
<dbReference type="RefSeq" id="WP_091727738.1">
    <property type="nucleotide sequence ID" value="NZ_FNQE01000007.1"/>
</dbReference>
<accession>A0A1H3MNU6</accession>
<name>A0A1H3MNU6_9FIRM</name>
<dbReference type="Gene3D" id="3.40.1660.10">
    <property type="entry name" value="EreA-like (biosynthetic domain)"/>
    <property type="match status" value="1"/>
</dbReference>
<gene>
    <name evidence="2" type="ORF">SAMN05660462_00876</name>
</gene>
<dbReference type="GO" id="GO:0046677">
    <property type="term" value="P:response to antibiotic"/>
    <property type="evidence" value="ECO:0007669"/>
    <property type="project" value="InterPro"/>
</dbReference>
<feature type="transmembrane region" description="Helical" evidence="1">
    <location>
        <begin position="498"/>
        <end position="523"/>
    </location>
</feature>
<dbReference type="AlphaFoldDB" id="A0A1H3MNU6"/>
<reference evidence="3" key="1">
    <citation type="submission" date="2016-10" db="EMBL/GenBank/DDBJ databases">
        <authorList>
            <person name="Varghese N."/>
            <person name="Submissions S."/>
        </authorList>
    </citation>
    <scope>NUCLEOTIDE SEQUENCE [LARGE SCALE GENOMIC DNA]</scope>
    <source>
        <strain evidence="3">DSM 21650</strain>
    </source>
</reference>
<dbReference type="CDD" id="cd14728">
    <property type="entry name" value="Ere-like"/>
    <property type="match status" value="1"/>
</dbReference>
<protein>
    <submittedName>
        <fullName evidence="2">Erythromycin esterase</fullName>
    </submittedName>
</protein>
<dbReference type="OrthoDB" id="9810066at2"/>
<keyword evidence="1" id="KW-0812">Transmembrane</keyword>
<dbReference type="PANTHER" id="PTHR31299:SF0">
    <property type="entry name" value="ESTERASE, PUTATIVE (AFU_ORTHOLOGUE AFUA_1G05850)-RELATED"/>
    <property type="match status" value="1"/>
</dbReference>
<dbReference type="Gene3D" id="3.30.1870.10">
    <property type="entry name" value="EreA-like, domain 2"/>
    <property type="match status" value="1"/>
</dbReference>
<evidence type="ECO:0000313" key="2">
    <source>
        <dbReference type="EMBL" id="SDY77769.1"/>
    </source>
</evidence>
<evidence type="ECO:0000256" key="1">
    <source>
        <dbReference type="SAM" id="Phobius"/>
    </source>
</evidence>
<dbReference type="InterPro" id="IPR007815">
    <property type="entry name" value="Emycin_Estase"/>
</dbReference>
<evidence type="ECO:0000313" key="3">
    <source>
        <dbReference type="Proteomes" id="UP000198625"/>
    </source>
</evidence>
<proteinExistence type="predicted"/>
<organism evidence="2 3">
    <name type="scientific">Proteiniborus ethanoligenes</name>
    <dbReference type="NCBI Taxonomy" id="415015"/>
    <lineage>
        <taxon>Bacteria</taxon>
        <taxon>Bacillati</taxon>
        <taxon>Bacillota</taxon>
        <taxon>Clostridia</taxon>
        <taxon>Eubacteriales</taxon>
        <taxon>Proteiniborus</taxon>
    </lineage>
</organism>
<dbReference type="SUPFAM" id="SSF159501">
    <property type="entry name" value="EreA/ChaN-like"/>
    <property type="match status" value="1"/>
</dbReference>
<dbReference type="Proteomes" id="UP000198625">
    <property type="component" value="Unassembled WGS sequence"/>
</dbReference>
<sequence>MNNNRKLTMLLTFALSIAIIFSNFGLIKAYGASDLNGDLKESLISIETTKSEDYMEDLKPLKEVLKDKKVIGIGESTLGSKEFVEIKHRLAQFLVEEMDFRLFAIDAEFADVKVVNDYILNGNGSKDDVLWALRHFIWSTSKVEGDISIIEPYAYLASWTTREMWDMIEWMKTYNHNALDDAKIKFYGIDMELPENSIDDLFEYLYIVDAGAGSKYSRRLSDLVSIHGFNFKHPQHRPIGLFSGMMEELSKEFKANKQQYINASSETEYIIANQDLNSILQWIDYRGTNLNSGANEALSRRSYHMAENIKWILDFEEQFHNQQIVILSHNSHISKKVNNYKSLGEHLNNIYEDKYYAIGLDFYEGRFRAFPVNLWGTPISHYLAKFNINSSSKNTLAYNLEKTGLPISFLDFNTASKNENILKLLSKEQSIHNIGIMYPGKYVPSKYVPELSNPFSNVVPLEAYNGFLFVKTISETTGVYDLRDTRVEDGDNELVSHYLHIVFGQIYFLIGVIIVVLLIILFVRRKIKVKKSGRGARYPNSSRWD</sequence>
<dbReference type="InterPro" id="IPR052036">
    <property type="entry name" value="Hydrolase/PRTase-associated"/>
</dbReference>
<keyword evidence="1" id="KW-0472">Membrane</keyword>
<dbReference type="EMBL" id="FNQE01000007">
    <property type="protein sequence ID" value="SDY77769.1"/>
    <property type="molecule type" value="Genomic_DNA"/>
</dbReference>
<dbReference type="Pfam" id="PF05139">
    <property type="entry name" value="Erythro_esteras"/>
    <property type="match status" value="1"/>
</dbReference>
<dbReference type="Gene3D" id="1.20.1440.30">
    <property type="entry name" value="Biosynthetic Protein domain"/>
    <property type="match status" value="1"/>
</dbReference>
<keyword evidence="1" id="KW-1133">Transmembrane helix</keyword>